<dbReference type="InterPro" id="IPR029057">
    <property type="entry name" value="PRTase-like"/>
</dbReference>
<evidence type="ECO:0000259" key="2">
    <source>
        <dbReference type="Pfam" id="PF00156"/>
    </source>
</evidence>
<dbReference type="InterPro" id="IPR000836">
    <property type="entry name" value="PRTase_dom"/>
</dbReference>
<keyword evidence="6" id="KW-1185">Reference proteome</keyword>
<dbReference type="SUPFAM" id="SSF53271">
    <property type="entry name" value="PRTase-like"/>
    <property type="match status" value="1"/>
</dbReference>
<proteinExistence type="inferred from homology"/>
<protein>
    <submittedName>
        <fullName evidence="4">DNA utilization protein GntX</fullName>
    </submittedName>
</protein>
<organism evidence="4 6">
    <name type="scientific">Porphyromonas crevioricanis</name>
    <dbReference type="NCBI Taxonomy" id="393921"/>
    <lineage>
        <taxon>Bacteria</taxon>
        <taxon>Pseudomonadati</taxon>
        <taxon>Bacteroidota</taxon>
        <taxon>Bacteroidia</taxon>
        <taxon>Bacteroidales</taxon>
        <taxon>Porphyromonadaceae</taxon>
        <taxon>Porphyromonas</taxon>
    </lineage>
</organism>
<evidence type="ECO:0000313" key="3">
    <source>
        <dbReference type="EMBL" id="KGN93918.1"/>
    </source>
</evidence>
<gene>
    <name evidence="3" type="ORF">HQ38_07865</name>
    <name evidence="4" type="ORF">NCTC12858_01538</name>
</gene>
<reference evidence="4 6" key="2">
    <citation type="submission" date="2018-06" db="EMBL/GenBank/DDBJ databases">
        <authorList>
            <consortium name="Pathogen Informatics"/>
            <person name="Doyle S."/>
        </authorList>
    </citation>
    <scope>NUCLEOTIDE SEQUENCE [LARGE SCALE GENOMIC DNA]</scope>
    <source>
        <strain evidence="4 6">NCTC12858</strain>
    </source>
</reference>
<evidence type="ECO:0000313" key="4">
    <source>
        <dbReference type="EMBL" id="SQH73673.1"/>
    </source>
</evidence>
<dbReference type="PANTHER" id="PTHR47505:SF1">
    <property type="entry name" value="DNA UTILIZATION PROTEIN YHGH"/>
    <property type="match status" value="1"/>
</dbReference>
<evidence type="ECO:0000313" key="5">
    <source>
        <dbReference type="Proteomes" id="UP000030136"/>
    </source>
</evidence>
<evidence type="ECO:0000313" key="6">
    <source>
        <dbReference type="Proteomes" id="UP000249300"/>
    </source>
</evidence>
<dbReference type="Gene3D" id="3.40.50.2020">
    <property type="match status" value="1"/>
</dbReference>
<dbReference type="Proteomes" id="UP000030136">
    <property type="component" value="Unassembled WGS sequence"/>
</dbReference>
<accession>A0A2X4PP78</accession>
<dbReference type="RefSeq" id="WP_036888683.1">
    <property type="nucleotide sequence ID" value="NZ_FUXH01000009.1"/>
</dbReference>
<dbReference type="InterPro" id="IPR051910">
    <property type="entry name" value="ComF/GntX_DNA_util-trans"/>
</dbReference>
<dbReference type="AlphaFoldDB" id="A0A2X4PP78"/>
<dbReference type="KEGG" id="pcre:NCTC12858_01538"/>
<dbReference type="OrthoDB" id="9779910at2"/>
<feature type="domain" description="Phosphoribosyltransferase" evidence="2">
    <location>
        <begin position="147"/>
        <end position="238"/>
    </location>
</feature>
<dbReference type="Pfam" id="PF00156">
    <property type="entry name" value="Pribosyltran"/>
    <property type="match status" value="1"/>
</dbReference>
<dbReference type="EMBL" id="JQJC01000022">
    <property type="protein sequence ID" value="KGN93918.1"/>
    <property type="molecule type" value="Genomic_DNA"/>
</dbReference>
<dbReference type="Proteomes" id="UP000249300">
    <property type="component" value="Chromosome 1"/>
</dbReference>
<reference evidence="3 5" key="1">
    <citation type="submission" date="2014-08" db="EMBL/GenBank/DDBJ databases">
        <title>Porphyromonas crevioricanis strain:COT-253_OH1447 Genome sequencing.</title>
        <authorList>
            <person name="Wallis C."/>
            <person name="Deusch O."/>
            <person name="O'Flynn C."/>
            <person name="Davis I."/>
            <person name="Jospin G."/>
            <person name="Darling A.E."/>
            <person name="Coil D.A."/>
            <person name="Alexiev A."/>
            <person name="Horsfall A."/>
            <person name="Kirkwood N."/>
            <person name="Harris S."/>
            <person name="Eisen J.A."/>
        </authorList>
    </citation>
    <scope>NUCLEOTIDE SEQUENCE [LARGE SCALE GENOMIC DNA]</scope>
    <source>
        <strain evidence="5">COT-253 OH1447</strain>
        <strain evidence="3">COT-253_OH1447</strain>
    </source>
</reference>
<name>A0A2X4PP78_9PORP</name>
<evidence type="ECO:0000256" key="1">
    <source>
        <dbReference type="ARBA" id="ARBA00008007"/>
    </source>
</evidence>
<sequence length="242" mass="27191">MKVFWMNTRSKINTTFHWLKSAGHAFSELFYPSVCAVCGRKLSSSEREICPPCFLALPLWYTSEDYRTIRIEGNGYIVSFHALFSFSQGNTTRQLIHSLKYKKRRRIGLEMGRIAARRFGWSKENIDLIIPVPISPEHRAIRGYNQSMSIASGISQESGIPATDLLIKRKRHGHSQTSRSAEERQAAISDAFYCVEPDQLHSKRVLLVDDVLTTGATLSEVAGILSKAGCSYIEAFTIAVSL</sequence>
<dbReference type="CDD" id="cd06223">
    <property type="entry name" value="PRTases_typeI"/>
    <property type="match status" value="1"/>
</dbReference>
<dbReference type="EMBL" id="LS483447">
    <property type="protein sequence ID" value="SQH73673.1"/>
    <property type="molecule type" value="Genomic_DNA"/>
</dbReference>
<comment type="similarity">
    <text evidence="1">Belongs to the ComF/GntX family.</text>
</comment>
<dbReference type="PANTHER" id="PTHR47505">
    <property type="entry name" value="DNA UTILIZATION PROTEIN YHGH"/>
    <property type="match status" value="1"/>
</dbReference>